<dbReference type="Gene3D" id="3.40.50.2300">
    <property type="match status" value="1"/>
</dbReference>
<evidence type="ECO:0000259" key="3">
    <source>
        <dbReference type="PROSITE" id="PS50110"/>
    </source>
</evidence>
<dbReference type="Pfam" id="PF00072">
    <property type="entry name" value="Response_reg"/>
    <property type="match status" value="1"/>
</dbReference>
<accession>A0A847S2G2</accession>
<dbReference type="InterPro" id="IPR011006">
    <property type="entry name" value="CheY-like_superfamily"/>
</dbReference>
<dbReference type="AlphaFoldDB" id="A0A847S2G2"/>
<dbReference type="InterPro" id="IPR050595">
    <property type="entry name" value="Bact_response_regulator"/>
</dbReference>
<proteinExistence type="predicted"/>
<keyword evidence="1 2" id="KW-0597">Phosphoprotein</keyword>
<evidence type="ECO:0000256" key="1">
    <source>
        <dbReference type="ARBA" id="ARBA00022553"/>
    </source>
</evidence>
<organism evidence="4 5">
    <name type="scientific">Leeia aquatica</name>
    <dbReference type="NCBI Taxonomy" id="2725557"/>
    <lineage>
        <taxon>Bacteria</taxon>
        <taxon>Pseudomonadati</taxon>
        <taxon>Pseudomonadota</taxon>
        <taxon>Betaproteobacteria</taxon>
        <taxon>Neisseriales</taxon>
        <taxon>Leeiaceae</taxon>
        <taxon>Leeia</taxon>
    </lineage>
</organism>
<dbReference type="SUPFAM" id="SSF52172">
    <property type="entry name" value="CheY-like"/>
    <property type="match status" value="1"/>
</dbReference>
<dbReference type="InterPro" id="IPR001789">
    <property type="entry name" value="Sig_transdc_resp-reg_receiver"/>
</dbReference>
<dbReference type="PANTHER" id="PTHR44591">
    <property type="entry name" value="STRESS RESPONSE REGULATOR PROTEIN 1"/>
    <property type="match status" value="1"/>
</dbReference>
<dbReference type="Proteomes" id="UP000587991">
    <property type="component" value="Unassembled WGS sequence"/>
</dbReference>
<name>A0A847S2G2_9NEIS</name>
<evidence type="ECO:0000256" key="2">
    <source>
        <dbReference type="PROSITE-ProRule" id="PRU00169"/>
    </source>
</evidence>
<dbReference type="RefSeq" id="WP_168875583.1">
    <property type="nucleotide sequence ID" value="NZ_JABAIM010000001.1"/>
</dbReference>
<dbReference type="GO" id="GO:0000160">
    <property type="term" value="P:phosphorelay signal transduction system"/>
    <property type="evidence" value="ECO:0007669"/>
    <property type="project" value="InterPro"/>
</dbReference>
<evidence type="ECO:0000313" key="4">
    <source>
        <dbReference type="EMBL" id="NLR73934.1"/>
    </source>
</evidence>
<feature type="domain" description="Response regulatory" evidence="3">
    <location>
        <begin position="2"/>
        <end position="120"/>
    </location>
</feature>
<feature type="modified residue" description="4-aspartylphosphate" evidence="2">
    <location>
        <position position="52"/>
    </location>
</feature>
<dbReference type="SMART" id="SM00448">
    <property type="entry name" value="REC"/>
    <property type="match status" value="1"/>
</dbReference>
<evidence type="ECO:0000313" key="5">
    <source>
        <dbReference type="Proteomes" id="UP000587991"/>
    </source>
</evidence>
<protein>
    <submittedName>
        <fullName evidence="4">Response regulator</fullName>
    </submittedName>
</protein>
<dbReference type="EMBL" id="JABAIM010000001">
    <property type="protein sequence ID" value="NLR73934.1"/>
    <property type="molecule type" value="Genomic_DNA"/>
</dbReference>
<keyword evidence="5" id="KW-1185">Reference proteome</keyword>
<gene>
    <name evidence="4" type="ORF">HF682_02015</name>
</gene>
<sequence length="131" mass="15210">MEIVIVDDSRINLVLMGHHMQTLEGANCQLFDYPSTALHWCAEHPYDLLILDYHMPDLDGLSFLLALNRHHPNGLRIPTLLLIPHRELSVRQQARRQGLIDFVDKPVNKDDLLHRARNLMLLRQHSDTTVH</sequence>
<reference evidence="4 5" key="1">
    <citation type="submission" date="2020-04" db="EMBL/GenBank/DDBJ databases">
        <title>Draft genome of Leeia sp. IMCC25680.</title>
        <authorList>
            <person name="Song J."/>
            <person name="Cho J.-C."/>
        </authorList>
    </citation>
    <scope>NUCLEOTIDE SEQUENCE [LARGE SCALE GENOMIC DNA]</scope>
    <source>
        <strain evidence="4 5">IMCC25680</strain>
    </source>
</reference>
<comment type="caution">
    <text evidence="4">The sequence shown here is derived from an EMBL/GenBank/DDBJ whole genome shotgun (WGS) entry which is preliminary data.</text>
</comment>
<dbReference type="PROSITE" id="PS50110">
    <property type="entry name" value="RESPONSE_REGULATORY"/>
    <property type="match status" value="1"/>
</dbReference>
<dbReference type="PANTHER" id="PTHR44591:SF3">
    <property type="entry name" value="RESPONSE REGULATORY DOMAIN-CONTAINING PROTEIN"/>
    <property type="match status" value="1"/>
</dbReference>